<dbReference type="SUPFAM" id="SSF51556">
    <property type="entry name" value="Metallo-dependent hydrolases"/>
    <property type="match status" value="1"/>
</dbReference>
<gene>
    <name evidence="3" type="ORF">CTTA_3435</name>
</gene>
<dbReference type="Gene3D" id="2.30.40.10">
    <property type="entry name" value="Urease, subunit C, domain 1"/>
    <property type="match status" value="1"/>
</dbReference>
<dbReference type="CDD" id="cd01300">
    <property type="entry name" value="YtcJ_like"/>
    <property type="match status" value="1"/>
</dbReference>
<dbReference type="GO" id="GO:0016810">
    <property type="term" value="F:hydrolase activity, acting on carbon-nitrogen (but not peptide) bonds"/>
    <property type="evidence" value="ECO:0007669"/>
    <property type="project" value="InterPro"/>
</dbReference>
<dbReference type="InterPro" id="IPR013108">
    <property type="entry name" value="Amidohydro_3"/>
</dbReference>
<dbReference type="SUPFAM" id="SSF51338">
    <property type="entry name" value="Composite domain of metallo-dependent hydrolases"/>
    <property type="match status" value="1"/>
</dbReference>
<dbReference type="EMBL" id="BKBW01000006">
    <property type="protein sequence ID" value="GEQ76430.1"/>
    <property type="molecule type" value="Genomic_DNA"/>
</dbReference>
<dbReference type="RefSeq" id="WP_238707721.1">
    <property type="nucleotide sequence ID" value="NZ_BKBW01000006.1"/>
</dbReference>
<dbReference type="Gene3D" id="3.10.310.70">
    <property type="match status" value="1"/>
</dbReference>
<feature type="domain" description="Amidohydrolase 3" evidence="2">
    <location>
        <begin position="95"/>
        <end position="570"/>
    </location>
</feature>
<dbReference type="PANTHER" id="PTHR22642:SF21">
    <property type="entry name" value="PERIPLASMIC PROTEIN"/>
    <property type="match status" value="1"/>
</dbReference>
<reference evidence="3 4" key="1">
    <citation type="journal article" date="2019" name="Microbiol. Resour. Announc.">
        <title>Draft Genome Sequence of Comamonas testosteroni TA441, a Bacterium That Has a Cryptic Phenol Degradation Gene Cluster.</title>
        <authorList>
            <person name="Arai H."/>
            <person name="Ishii M."/>
        </authorList>
    </citation>
    <scope>NUCLEOTIDE SEQUENCE [LARGE SCALE GENOMIC DNA]</scope>
    <source>
        <strain evidence="3 4">TA441</strain>
    </source>
</reference>
<sequence length="593" mass="64151">MKNIATHSVTRRLALHAFLAIYSLGTVQVHAQVGPGSVSKATNSPAADIVIRNARVLTMDPAHPKATAIAIKGQYLNAVGSDADVRPHIGPNTRILDVHGKTVIPGLIDAHLHGIRGGQSYLFETYWYDVSSLREGMQRMQRAAQGRAADQWVAVVGSWIPEQFSEKRAPTVLDLNNMLPGHPAYVQSLYDYALVNQRGIEVLALDTPQPKVPRGITVERDAAGKATGRLLGGIGPFNMLFAQISRGLDQQENLRAFFKDLNAHGVTGFIDPSAGGPSAFEPLFALHRQKELSVRVGYRLFVPPGGNETAWVQTHMEYRPPVHDDGYIAFLGLGENLVSAMNDAVRMGPGFTSPTGDQQEMRKALGFAAQRGIPLELHAYTDDSARSILDAIEDVARIHPVKNFRWSLAHLNTGSLPTLKRMHDLGLGYSVQMGPYFEAPAILAENGRQVAEQTPPTKIALDLGMMVAGGTDATRIGVAGVWQAIEYQVTGRSLGGAVQRRSDLLLTPEQALKLYTANAAWMAFADDTRGSLVAGKLADLAVLNQDPLRVPANHLHRTRSLLTLLGGHAVHGQDWLDDQSPAARTAKGLPSGK</sequence>
<proteinExistence type="predicted"/>
<comment type="caution">
    <text evidence="3">The sequence shown here is derived from an EMBL/GenBank/DDBJ whole genome shotgun (WGS) entry which is preliminary data.</text>
</comment>
<dbReference type="InterPro" id="IPR011059">
    <property type="entry name" value="Metal-dep_hydrolase_composite"/>
</dbReference>
<name>A0A5A7MG14_COMTE</name>
<dbReference type="Proteomes" id="UP000323105">
    <property type="component" value="Unassembled WGS sequence"/>
</dbReference>
<dbReference type="InterPro" id="IPR033932">
    <property type="entry name" value="YtcJ-like"/>
</dbReference>
<evidence type="ECO:0000259" key="2">
    <source>
        <dbReference type="Pfam" id="PF07969"/>
    </source>
</evidence>
<feature type="chain" id="PRO_5022961882" evidence="1">
    <location>
        <begin position="32"/>
        <end position="593"/>
    </location>
</feature>
<dbReference type="AlphaFoldDB" id="A0A5A7MG14"/>
<evidence type="ECO:0000256" key="1">
    <source>
        <dbReference type="SAM" id="SignalP"/>
    </source>
</evidence>
<organism evidence="3 4">
    <name type="scientific">Comamonas testosteroni</name>
    <name type="common">Pseudomonas testosteroni</name>
    <dbReference type="NCBI Taxonomy" id="285"/>
    <lineage>
        <taxon>Bacteria</taxon>
        <taxon>Pseudomonadati</taxon>
        <taxon>Pseudomonadota</taxon>
        <taxon>Betaproteobacteria</taxon>
        <taxon>Burkholderiales</taxon>
        <taxon>Comamonadaceae</taxon>
        <taxon>Comamonas</taxon>
    </lineage>
</organism>
<keyword evidence="3" id="KW-0378">Hydrolase</keyword>
<protein>
    <submittedName>
        <fullName evidence="3">Metal-dependent hydrolase</fullName>
    </submittedName>
</protein>
<evidence type="ECO:0000313" key="4">
    <source>
        <dbReference type="Proteomes" id="UP000323105"/>
    </source>
</evidence>
<evidence type="ECO:0000313" key="3">
    <source>
        <dbReference type="EMBL" id="GEQ76430.1"/>
    </source>
</evidence>
<feature type="signal peptide" evidence="1">
    <location>
        <begin position="1"/>
        <end position="31"/>
    </location>
</feature>
<keyword evidence="1" id="KW-0732">Signal</keyword>
<dbReference type="InterPro" id="IPR032466">
    <property type="entry name" value="Metal_Hydrolase"/>
</dbReference>
<dbReference type="PANTHER" id="PTHR22642">
    <property type="entry name" value="IMIDAZOLONEPROPIONASE"/>
    <property type="match status" value="1"/>
</dbReference>
<dbReference type="Gene3D" id="3.20.20.140">
    <property type="entry name" value="Metal-dependent hydrolases"/>
    <property type="match status" value="1"/>
</dbReference>
<accession>A0A5A7MG14</accession>
<dbReference type="Pfam" id="PF07969">
    <property type="entry name" value="Amidohydro_3"/>
    <property type="match status" value="1"/>
</dbReference>